<dbReference type="Pfam" id="PF03732">
    <property type="entry name" value="Retrotrans_gag"/>
    <property type="match status" value="1"/>
</dbReference>
<sequence>MLHLTAFQTTMLYHGATNFALYRAFPTFLGMPLLWFTSLPPGSIHSFDNLSRVFQSWFTMSQVYHKTGAALHYVRKEQHEPLREYMSKFQAIATEIPNLDHRSSSFASNTG</sequence>
<gene>
    <name evidence="2" type="ORF">Cni_G22021</name>
</gene>
<reference evidence="2 3" key="1">
    <citation type="submission" date="2023-10" db="EMBL/GenBank/DDBJ databases">
        <title>Chromosome-scale genome assembly provides insights into flower coloration mechanisms of Canna indica.</title>
        <authorList>
            <person name="Li C."/>
        </authorList>
    </citation>
    <scope>NUCLEOTIDE SEQUENCE [LARGE SCALE GENOMIC DNA]</scope>
    <source>
        <tissue evidence="2">Flower</tissue>
    </source>
</reference>
<accession>A0AAQ3KTM4</accession>
<dbReference type="Proteomes" id="UP001327560">
    <property type="component" value="Chromosome 7"/>
</dbReference>
<proteinExistence type="predicted"/>
<keyword evidence="3" id="KW-1185">Reference proteome</keyword>
<dbReference type="EMBL" id="CP136896">
    <property type="protein sequence ID" value="WOL13252.1"/>
    <property type="molecule type" value="Genomic_DNA"/>
</dbReference>
<dbReference type="AlphaFoldDB" id="A0AAQ3KTM4"/>
<protein>
    <recommendedName>
        <fullName evidence="1">Retrotransposon gag domain-containing protein</fullName>
    </recommendedName>
</protein>
<evidence type="ECO:0000313" key="2">
    <source>
        <dbReference type="EMBL" id="WOL13252.1"/>
    </source>
</evidence>
<evidence type="ECO:0000313" key="3">
    <source>
        <dbReference type="Proteomes" id="UP001327560"/>
    </source>
</evidence>
<dbReference type="InterPro" id="IPR005162">
    <property type="entry name" value="Retrotrans_gag_dom"/>
</dbReference>
<name>A0AAQ3KTM4_9LILI</name>
<evidence type="ECO:0000259" key="1">
    <source>
        <dbReference type="Pfam" id="PF03732"/>
    </source>
</evidence>
<organism evidence="2 3">
    <name type="scientific">Canna indica</name>
    <name type="common">Indian-shot</name>
    <dbReference type="NCBI Taxonomy" id="4628"/>
    <lineage>
        <taxon>Eukaryota</taxon>
        <taxon>Viridiplantae</taxon>
        <taxon>Streptophyta</taxon>
        <taxon>Embryophyta</taxon>
        <taxon>Tracheophyta</taxon>
        <taxon>Spermatophyta</taxon>
        <taxon>Magnoliopsida</taxon>
        <taxon>Liliopsida</taxon>
        <taxon>Zingiberales</taxon>
        <taxon>Cannaceae</taxon>
        <taxon>Canna</taxon>
    </lineage>
</organism>
<feature type="domain" description="Retrotransposon gag" evidence="1">
    <location>
        <begin position="27"/>
        <end position="99"/>
    </location>
</feature>